<dbReference type="EMBL" id="KU686207">
    <property type="protein sequence ID" value="AOV60959.1"/>
    <property type="molecule type" value="Genomic_DNA"/>
</dbReference>
<protein>
    <submittedName>
        <fullName evidence="2">Glutaredoxin</fullName>
    </submittedName>
</protein>
<dbReference type="EMBL" id="KU686208">
    <property type="protein sequence ID" value="AOV61173.1"/>
    <property type="molecule type" value="Genomic_DNA"/>
</dbReference>
<organism evidence="2 3">
    <name type="scientific">Synechococcus phage S-CAM22</name>
    <dbReference type="NCBI Taxonomy" id="1883365"/>
    <lineage>
        <taxon>Viruses</taxon>
        <taxon>Duplodnaviria</taxon>
        <taxon>Heunggongvirae</taxon>
        <taxon>Uroviricota</taxon>
        <taxon>Caudoviricetes</taxon>
        <taxon>Pantevenvirales</taxon>
        <taxon>Kyanoviridae</taxon>
        <taxon>Alisovirus</taxon>
        <taxon>Alisovirus socal22</taxon>
    </lineage>
</organism>
<sequence>MKAIIYSNGNMESDRACALMEAVHMDDTIVYKLNKDFTESQFRDEFGEEAEYPMIALGMQHRGTLKETLHFMNTKGMLV</sequence>
<evidence type="ECO:0000313" key="2">
    <source>
        <dbReference type="EMBL" id="AOV61173.1"/>
    </source>
</evidence>
<proteinExistence type="predicted"/>
<dbReference type="Proteomes" id="UP000241089">
    <property type="component" value="Segment"/>
</dbReference>
<gene>
    <name evidence="1" type="ORF">C350210_127</name>
    <name evidence="2" type="ORF">N440310_127</name>
</gene>
<keyword evidence="4" id="KW-1185">Reference proteome</keyword>
<dbReference type="Proteomes" id="UP000241975">
    <property type="component" value="Segment"/>
</dbReference>
<accession>A0A1D8KR74</accession>
<name>A0A1D8KR74_9CAUD</name>
<evidence type="ECO:0000313" key="1">
    <source>
        <dbReference type="EMBL" id="AOV60959.1"/>
    </source>
</evidence>
<evidence type="ECO:0000313" key="4">
    <source>
        <dbReference type="Proteomes" id="UP000241975"/>
    </source>
</evidence>
<reference evidence="3 4" key="1">
    <citation type="journal article" date="2016" name="Virology">
        <title>The genomic content and context of auxiliary metabolic genes in marine cyanomyoviruses.</title>
        <authorList>
            <person name="Crummett L.T."/>
            <person name="Puxty R.J."/>
            <person name="Weihe C."/>
            <person name="Marston M.F."/>
            <person name="Martiny J.B."/>
        </authorList>
    </citation>
    <scope>NUCLEOTIDE SEQUENCE [LARGE SCALE GENOMIC DNA]</scope>
    <source>
        <strain evidence="1">0210CC35</strain>
        <strain evidence="2">0310NB44</strain>
    </source>
</reference>
<evidence type="ECO:0000313" key="3">
    <source>
        <dbReference type="Proteomes" id="UP000241089"/>
    </source>
</evidence>